<dbReference type="InterPro" id="IPR018201">
    <property type="entry name" value="Ketoacyl_synth_AS"/>
</dbReference>
<dbReference type="CDD" id="cd00834">
    <property type="entry name" value="KAS_I_II"/>
    <property type="match status" value="1"/>
</dbReference>
<evidence type="ECO:0000256" key="3">
    <source>
        <dbReference type="ARBA" id="ARBA00023315"/>
    </source>
</evidence>
<feature type="domain" description="Ketosynthase family 3 (KS3)" evidence="5">
    <location>
        <begin position="6"/>
        <end position="405"/>
    </location>
</feature>
<proteinExistence type="inferred from homology"/>
<dbReference type="PANTHER" id="PTHR11712:SF336">
    <property type="entry name" value="3-OXOACYL-[ACYL-CARRIER-PROTEIN] SYNTHASE, MITOCHONDRIAL"/>
    <property type="match status" value="1"/>
</dbReference>
<dbReference type="GO" id="GO:0004315">
    <property type="term" value="F:3-oxoacyl-[acyl-carrier-protein] synthase activity"/>
    <property type="evidence" value="ECO:0007669"/>
    <property type="project" value="InterPro"/>
</dbReference>
<sequence length="408" mass="42176">MSDRAGHRVVVTGLGAVSGLGLGAAEFIAGIRSGLSGIGPIEQFDDTGFERHLAGEVREFKPSEHLRRTDPEAWGRSGQLAAAASRMAVTDAGLGDEELSARRVASVFGTTNGESQVLEQLSAWWVAEGLDALDPTLVGQADAGRIASAVNAELGLTGEALTLGTACAAGNYAIGYGYDLVRGGEADAVLCGGADSSNRATHAGFHRLGALAETVPRPFDAHRDGIVTAEGGAALLLETLESARARGARVYAEVLGYGMTCDAHHMTNPHAPSIAECIRRAHRNARITPADVDYICAHGTGTTANDSTEVASVREAFGERIPPISSIKSMLGHTMGAAAAFGAVVCCAALHEGFLPASTTVRTVDPALGADLDCVPVRSRDHKPRVVENHGFAFGGNNAVMIFGDAAV</sequence>
<dbReference type="InterPro" id="IPR014031">
    <property type="entry name" value="Ketoacyl_synth_C"/>
</dbReference>
<dbReference type="SMART" id="SM00825">
    <property type="entry name" value="PKS_KS"/>
    <property type="match status" value="1"/>
</dbReference>
<dbReference type="PROSITE" id="PS52004">
    <property type="entry name" value="KS3_2"/>
    <property type="match status" value="1"/>
</dbReference>
<dbReference type="AlphaFoldDB" id="A0AAU2V0N3"/>
<accession>A0AAU2V0N3</accession>
<evidence type="ECO:0000256" key="2">
    <source>
        <dbReference type="ARBA" id="ARBA00022679"/>
    </source>
</evidence>
<comment type="similarity">
    <text evidence="1 4">Belongs to the thiolase-like superfamily. Beta-ketoacyl-ACP synthases family.</text>
</comment>
<keyword evidence="3" id="KW-0012">Acyltransferase</keyword>
<dbReference type="InterPro" id="IPR014030">
    <property type="entry name" value="Ketoacyl_synth_N"/>
</dbReference>
<evidence type="ECO:0000256" key="1">
    <source>
        <dbReference type="ARBA" id="ARBA00008467"/>
    </source>
</evidence>
<organism evidence="6">
    <name type="scientific">Streptomyces sp. NBC_00003</name>
    <dbReference type="NCBI Taxonomy" id="2903608"/>
    <lineage>
        <taxon>Bacteria</taxon>
        <taxon>Bacillati</taxon>
        <taxon>Actinomycetota</taxon>
        <taxon>Actinomycetes</taxon>
        <taxon>Kitasatosporales</taxon>
        <taxon>Streptomycetaceae</taxon>
        <taxon>Streptomyces</taxon>
    </lineage>
</organism>
<keyword evidence="2 4" id="KW-0808">Transferase</keyword>
<dbReference type="Gene3D" id="3.40.47.10">
    <property type="match status" value="2"/>
</dbReference>
<name>A0AAU2V0N3_9ACTN</name>
<evidence type="ECO:0000259" key="5">
    <source>
        <dbReference type="PROSITE" id="PS52004"/>
    </source>
</evidence>
<dbReference type="SUPFAM" id="SSF53901">
    <property type="entry name" value="Thiolase-like"/>
    <property type="match status" value="2"/>
</dbReference>
<protein>
    <submittedName>
        <fullName evidence="6">Beta-ketoacyl-[acyl-carrier-protein] synthase family protein</fullName>
    </submittedName>
</protein>
<dbReference type="Pfam" id="PF02801">
    <property type="entry name" value="Ketoacyl-synt_C"/>
    <property type="match status" value="1"/>
</dbReference>
<dbReference type="InterPro" id="IPR000794">
    <property type="entry name" value="Beta-ketoacyl_synthase"/>
</dbReference>
<dbReference type="PANTHER" id="PTHR11712">
    <property type="entry name" value="POLYKETIDE SYNTHASE-RELATED"/>
    <property type="match status" value="1"/>
</dbReference>
<dbReference type="InterPro" id="IPR016039">
    <property type="entry name" value="Thiolase-like"/>
</dbReference>
<dbReference type="EMBL" id="CP108318">
    <property type="protein sequence ID" value="WTW60969.1"/>
    <property type="molecule type" value="Genomic_DNA"/>
</dbReference>
<dbReference type="InterPro" id="IPR020841">
    <property type="entry name" value="PKS_Beta-ketoAc_synthase_dom"/>
</dbReference>
<evidence type="ECO:0000256" key="4">
    <source>
        <dbReference type="RuleBase" id="RU003694"/>
    </source>
</evidence>
<dbReference type="Pfam" id="PF00109">
    <property type="entry name" value="ketoacyl-synt"/>
    <property type="match status" value="1"/>
</dbReference>
<reference evidence="6" key="1">
    <citation type="submission" date="2022-10" db="EMBL/GenBank/DDBJ databases">
        <title>The complete genomes of actinobacterial strains from the NBC collection.</title>
        <authorList>
            <person name="Joergensen T.S."/>
            <person name="Alvarez Arevalo M."/>
            <person name="Sterndorff E.B."/>
            <person name="Faurdal D."/>
            <person name="Vuksanovic O."/>
            <person name="Mourched A.-S."/>
            <person name="Charusanti P."/>
            <person name="Shaw S."/>
            <person name="Blin K."/>
            <person name="Weber T."/>
        </authorList>
    </citation>
    <scope>NUCLEOTIDE SEQUENCE</scope>
    <source>
        <strain evidence="6">NBC_00003</strain>
    </source>
</reference>
<evidence type="ECO:0000313" key="6">
    <source>
        <dbReference type="EMBL" id="WTW60969.1"/>
    </source>
</evidence>
<dbReference type="PROSITE" id="PS00606">
    <property type="entry name" value="KS3_1"/>
    <property type="match status" value="1"/>
</dbReference>
<dbReference type="GO" id="GO:0006633">
    <property type="term" value="P:fatty acid biosynthetic process"/>
    <property type="evidence" value="ECO:0007669"/>
    <property type="project" value="InterPro"/>
</dbReference>
<gene>
    <name evidence="6" type="ORF">OG549_10070</name>
</gene>